<keyword evidence="2" id="KW-0732">Signal</keyword>
<dbReference type="OMA" id="EADATYW"/>
<dbReference type="KEGG" id="dpa:109536659"/>
<dbReference type="AlphaFoldDB" id="N6U8J2"/>
<gene>
    <name evidence="5" type="primary">109536659</name>
    <name evidence="4" type="ORF">D910_03383</name>
    <name evidence="3" type="ORF">YQE_05660</name>
</gene>
<organism evidence="3">
    <name type="scientific">Dendroctonus ponderosae</name>
    <name type="common">Mountain pine beetle</name>
    <dbReference type="NCBI Taxonomy" id="77166"/>
    <lineage>
        <taxon>Eukaryota</taxon>
        <taxon>Metazoa</taxon>
        <taxon>Ecdysozoa</taxon>
        <taxon>Arthropoda</taxon>
        <taxon>Hexapoda</taxon>
        <taxon>Insecta</taxon>
        <taxon>Pterygota</taxon>
        <taxon>Neoptera</taxon>
        <taxon>Endopterygota</taxon>
        <taxon>Coleoptera</taxon>
        <taxon>Polyphaga</taxon>
        <taxon>Cucujiformia</taxon>
        <taxon>Curculionidae</taxon>
        <taxon>Scolytinae</taxon>
        <taxon>Dendroctonus</taxon>
    </lineage>
</organism>
<evidence type="ECO:0000313" key="6">
    <source>
        <dbReference type="Proteomes" id="UP000019118"/>
    </source>
</evidence>
<feature type="signal peptide" evidence="2">
    <location>
        <begin position="1"/>
        <end position="18"/>
    </location>
</feature>
<dbReference type="Proteomes" id="UP000030742">
    <property type="component" value="Unassembled WGS sequence"/>
</dbReference>
<protein>
    <submittedName>
        <fullName evidence="3 5">Uncharacterized protein</fullName>
    </submittedName>
</protein>
<dbReference type="EMBL" id="KB740928">
    <property type="protein sequence ID" value="ENN77985.1"/>
    <property type="molecule type" value="Genomic_DNA"/>
</dbReference>
<accession>N6U8J2</accession>
<reference evidence="6 7" key="1">
    <citation type="journal article" date="2013" name="Genome Biol.">
        <title>Draft genome of the mountain pine beetle, Dendroctonus ponderosae Hopkins, a major forest pest.</title>
        <authorList>
            <person name="Keeling C.I."/>
            <person name="Yuen M.M."/>
            <person name="Liao N.Y."/>
            <person name="Docking T.R."/>
            <person name="Chan S.K."/>
            <person name="Taylor G.A."/>
            <person name="Palmquist D.L."/>
            <person name="Jackman S.D."/>
            <person name="Nguyen A."/>
            <person name="Li M."/>
            <person name="Henderson H."/>
            <person name="Janes J.K."/>
            <person name="Zhao Y."/>
            <person name="Pandoh P."/>
            <person name="Moore R."/>
            <person name="Sperling F.A."/>
            <person name="Huber D.P."/>
            <person name="Birol I."/>
            <person name="Jones S.J."/>
            <person name="Bohlmann J."/>
        </authorList>
    </citation>
    <scope>NUCLEOTIDE SEQUENCE</scope>
</reference>
<dbReference type="Proteomes" id="UP000019118">
    <property type="component" value="Unassembled WGS sequence"/>
</dbReference>
<dbReference type="EMBL" id="KB631763">
    <property type="protein sequence ID" value="ERL85969.1"/>
    <property type="molecule type" value="Genomic_DNA"/>
</dbReference>
<proteinExistence type="predicted"/>
<feature type="compositionally biased region" description="Gly residues" evidence="1">
    <location>
        <begin position="55"/>
        <end position="66"/>
    </location>
</feature>
<evidence type="ECO:0000313" key="3">
    <source>
        <dbReference type="EMBL" id="ENN77985.1"/>
    </source>
</evidence>
<keyword evidence="6" id="KW-1185">Reference proteome</keyword>
<name>N6U8J2_DENPD</name>
<dbReference type="HOGENOM" id="CLU_2294487_0_0_1"/>
<reference evidence="5" key="2">
    <citation type="submission" date="2024-08" db="UniProtKB">
        <authorList>
            <consortium name="EnsemblMetazoa"/>
        </authorList>
    </citation>
    <scope>IDENTIFICATION</scope>
</reference>
<evidence type="ECO:0000313" key="7">
    <source>
        <dbReference type="Proteomes" id="UP000030742"/>
    </source>
</evidence>
<dbReference type="EnsemblMetazoa" id="XM_019902973.1">
    <property type="protein sequence ID" value="XP_019758532.1"/>
    <property type="gene ID" value="LOC109536659"/>
</dbReference>
<sequence length="101" mass="10396">MIKETIIFATALLALSQAMSIDKEPNEKVAIPVAVEDKQDVQESDDLQPEASAWGGRGRGGWGGHGKRGGGYGHYGGWGGGHGGYGGGYGGYGGGHRGHWG</sequence>
<evidence type="ECO:0000256" key="1">
    <source>
        <dbReference type="SAM" id="MobiDB-lite"/>
    </source>
</evidence>
<evidence type="ECO:0000313" key="4">
    <source>
        <dbReference type="EMBL" id="ERL85969.1"/>
    </source>
</evidence>
<feature type="non-terminal residue" evidence="3">
    <location>
        <position position="1"/>
    </location>
</feature>
<feature type="region of interest" description="Disordered" evidence="1">
    <location>
        <begin position="36"/>
        <end position="66"/>
    </location>
</feature>
<evidence type="ECO:0000256" key="2">
    <source>
        <dbReference type="SAM" id="SignalP"/>
    </source>
</evidence>
<evidence type="ECO:0000313" key="5">
    <source>
        <dbReference type="EnsemblMetazoa" id="XP_019758532.1"/>
    </source>
</evidence>
<feature type="chain" id="PRO_5010971985" evidence="2">
    <location>
        <begin position="19"/>
        <end position="101"/>
    </location>
</feature>